<dbReference type="InterPro" id="IPR004166">
    <property type="entry name" value="a-kinase_dom"/>
</dbReference>
<keyword evidence="15" id="KW-0106">Calcium</keyword>
<evidence type="ECO:0000256" key="9">
    <source>
        <dbReference type="ARBA" id="ARBA00022673"/>
    </source>
</evidence>
<dbReference type="GO" id="GO:0005634">
    <property type="term" value="C:nucleus"/>
    <property type="evidence" value="ECO:0007669"/>
    <property type="project" value="UniProtKB-SubCell"/>
</dbReference>
<feature type="transmembrane region" description="Helical" evidence="28">
    <location>
        <begin position="908"/>
        <end position="926"/>
    </location>
</feature>
<dbReference type="Ensembl" id="ENSLOCT00000011918.1">
    <property type="protein sequence ID" value="ENSLOCP00000011897.1"/>
    <property type="gene ID" value="ENSLOCG00000009721.1"/>
</dbReference>
<keyword evidence="17" id="KW-0406">Ion transport</keyword>
<sequence length="1978" mass="225876">KLMLQQVKSRKTWIEETFCKRECMMFIPISRGPHRCIPGCQVCQNLIRCCCGRLIGEHTGLDLSSPLYMSALESEREEWSVEKHTKASPTDAFGTIDFQDGARSFHAKYLRVSYDTKLDQLLHFIVKEWQMDLPKLVISVHGGNHNFELPPKVKQIFGKGLIKAAETTGAWIVTEGINAGIARHVGDALKTHGDHDFRKRYAIGIAPWGVIENQSDLIGKDVVCPYQTLGNPLSKLMCLNSLHSHFVLVDDGTVGRFGSEMNLRRKFEQIIGLQKIHSRLGQGVPVVAVLVEGDPSAVPLVWEYVRSTPPVPVVVFEGTGGAADLLAFVHKQTAEGRGLPPDIKEDTLFMIQNSFSFEKTQCNQLFKTLMECMDHRDSITVFDAESDDQQDVCTAMLTVILKGTHASASDQLSIALAWDQVDIAKNHILVYGQHWKVGSLEQAMLDALVMDRVNFVKLLIENGMCMNRFLTVSRLEELYNTWQGPTHSLLYHLVKDVKQSHLPPDYKISLIDVGLVIEYLIGGAYRSTYTRKHFRVLYNSLYRQKKNDSKQLYGRHGNEDSVPQSYFFRTAQPYKRKEKTLFHQKSKKKQKADLIFSQENETPLFTYSFNDLFVWAVLMKRQKMALFLWQHGEEAMAKAVVACKLYRAMANEAKESNMGDNTSEELKIYSQEFGQLAVDLLDNAFRQNERMAMKLLTYEMKNWSNFTCLKMAVSSGLRPFVSHTCTQMLLTELWMGRLNMRKNSWYKVILSILLPPTILMLEFKSKAEMSHIPQSQESHQLNLESGSHGSNGKDQPQVNDSDPERGPEKPEDIDFSLTTQQKGLFWTRKVYEFYNAPIVKFWFHTIAYMIFLMLFTYTVLVKMEPKPTIQEWLVIIYVFTTAVEKVREVFMSEPGKPIKKINVWFSEYWNCTDFLAILLFVVGFGLRWEDVPMRTAGRIIYCLDIIFWYVRLLDLFAVNQHAGPYLMMIAKMTANMFYIVIMMAIVLLSFGVSRKAILSPNEPPSWTLAKDIVFQPYWMIFGEVYAGEIDACAENNICSPGAFLTPFLQAVYLFFQYIIMVNILIAFFNNVYFEMKSISNKLWKYNRYRYIMTYHEKPWLPPPFILLSHLSLCISTIYQHQSKELEHGKHVGLKLYLSIEDLKKLHDFEEKCVVMYLYEKNENFNCNTVHRIKTTLEKVEEMCLQLKDVAEKVFFVKETLQSLDNQLGHLQDLSALTVDTLSVISAAGSLKEEEELLGHKRHHSCERLPHSWSNYAQSVEDLNNKIKKKYCSTPPSLLRTLGHDPQPLQTLGCNSNEEQQTHSKVRALNSIDKEEKEGGKILIEVHKDHQSKVLCVPLMLSCCKNNSLTNIKSAGNSLPESIPETLHSSMRQSGEVLIKTGIPDIQVAQNSDTWQENKTFSLGTSTEVSDQTLMSDCHAEESKGGFVNLAFSEGNEPGIFQLPQMRYGRKSHLTTCNRDESENSLQKDQVTNSHSLVCSSVSMEIAPPSQQSCTLVCGNTVEKNWKSHSLRAERGNMMLNPSKDRETSKSSEIYPCAKPVPKMQNLKRKTVKIQETTPNLPLPVITVHGCSPIPCMNSESALQKDENLQIEQNLKRDWSNITSFNQVYPSTFMLEKKQLDSLNYCSVRFSHSDIVMYSEEQTSTSAWNSRKKTPSRRSSEQIFGVTDAKSTSFKTSEDLNHHYSAVERNNLMRLAQTIPFTPVSLIAGEEVTIYRLEESSPTSLSNSVSFWSKQGLVAMIEPLICKQMDSGLRRAMKVVCTWAEGDVLKPGAVYIVKSFSPELVRTWKKIYQDSTVLHLCLREIQQQRAAQKLMYIFNQMKPHTIPYSPRVLDVCLLYCHSTEEWLTIEKNLNGDFKKYNSTNGEEVTPMSFLEETILAFSHWTYEYSRGELIVLDLQGAGENLTDPSVIKAEDKDEQDMIFGPANLGDGTIQNFIEKHQCNRCCKQLKLPDLRKNTLTPGKINPAFEDDCSDIVTRL</sequence>
<evidence type="ECO:0000256" key="17">
    <source>
        <dbReference type="ARBA" id="ARBA00023065"/>
    </source>
</evidence>
<evidence type="ECO:0000256" key="4">
    <source>
        <dbReference type="ARBA" id="ARBA00022448"/>
    </source>
</evidence>
<dbReference type="InterPro" id="IPR057366">
    <property type="entry name" value="TRPM-like"/>
</dbReference>
<evidence type="ECO:0000256" key="1">
    <source>
        <dbReference type="ARBA" id="ARBA00004123"/>
    </source>
</evidence>
<keyword evidence="8" id="KW-0109">Calcium transport</keyword>
<dbReference type="InterPro" id="IPR032415">
    <property type="entry name" value="TRPM_tetra"/>
</dbReference>
<accession>W5MU38</accession>
<dbReference type="Gene3D" id="3.20.200.10">
    <property type="entry name" value="MHCK/EF2 kinase"/>
    <property type="match status" value="1"/>
</dbReference>
<comment type="catalytic activity">
    <reaction evidence="25">
        <text>L-threonyl-[protein] + ATP = O-phospho-L-threonyl-[protein] + ADP + H(+)</text>
        <dbReference type="Rhea" id="RHEA:46608"/>
        <dbReference type="Rhea" id="RHEA-COMP:11060"/>
        <dbReference type="Rhea" id="RHEA-COMP:11605"/>
        <dbReference type="ChEBI" id="CHEBI:15378"/>
        <dbReference type="ChEBI" id="CHEBI:30013"/>
        <dbReference type="ChEBI" id="CHEBI:30616"/>
        <dbReference type="ChEBI" id="CHEBI:61977"/>
        <dbReference type="ChEBI" id="CHEBI:456216"/>
        <dbReference type="EC" id="2.7.11.1"/>
    </reaction>
</comment>
<dbReference type="Pfam" id="PF25508">
    <property type="entry name" value="TRPM2"/>
    <property type="match status" value="2"/>
</dbReference>
<evidence type="ECO:0000256" key="28">
    <source>
        <dbReference type="SAM" id="Phobius"/>
    </source>
</evidence>
<proteinExistence type="inferred from homology"/>
<protein>
    <recommendedName>
        <fullName evidence="3">non-specific serine/threonine protein kinase</fullName>
        <ecNumber evidence="3">2.7.11.1</ecNumber>
    </recommendedName>
</protein>
<dbReference type="InterPro" id="IPR037162">
    <property type="entry name" value="TRPM_tetra_sf"/>
</dbReference>
<evidence type="ECO:0000256" key="5">
    <source>
        <dbReference type="ARBA" id="ARBA00022475"/>
    </source>
</evidence>
<evidence type="ECO:0000256" key="12">
    <source>
        <dbReference type="ARBA" id="ARBA00022723"/>
    </source>
</evidence>
<comment type="subcellular location">
    <subcellularLocation>
        <location evidence="2">Cell membrane</location>
        <topology evidence="2">Multi-pass membrane protein</topology>
    </subcellularLocation>
    <subcellularLocation>
        <location evidence="1">Nucleus</location>
    </subcellularLocation>
</comment>
<dbReference type="InterPro" id="IPR041491">
    <property type="entry name" value="TRPM_SLOG"/>
</dbReference>
<keyword evidence="11 28" id="KW-0812">Transmembrane</keyword>
<dbReference type="Proteomes" id="UP000018468">
    <property type="component" value="Linkage group LG2"/>
</dbReference>
<name>W5MU38_LEPOC</name>
<reference evidence="30" key="2">
    <citation type="submission" date="2025-08" db="UniProtKB">
        <authorList>
            <consortium name="Ensembl"/>
        </authorList>
    </citation>
    <scope>IDENTIFICATION</scope>
</reference>
<evidence type="ECO:0000256" key="10">
    <source>
        <dbReference type="ARBA" id="ARBA00022679"/>
    </source>
</evidence>
<reference evidence="30" key="3">
    <citation type="submission" date="2025-09" db="UniProtKB">
        <authorList>
            <consortium name="Ensembl"/>
        </authorList>
    </citation>
    <scope>IDENTIFICATION</scope>
</reference>
<evidence type="ECO:0000256" key="21">
    <source>
        <dbReference type="ARBA" id="ARBA00025760"/>
    </source>
</evidence>
<feature type="domain" description="Alpha-type protein kinase" evidence="29">
    <location>
        <begin position="1723"/>
        <end position="1953"/>
    </location>
</feature>
<feature type="region of interest" description="Disordered" evidence="27">
    <location>
        <begin position="774"/>
        <end position="813"/>
    </location>
</feature>
<dbReference type="Gene3D" id="3.30.200.20">
    <property type="entry name" value="Phosphorylase Kinase, domain 1"/>
    <property type="match status" value="1"/>
</dbReference>
<comment type="catalytic activity">
    <reaction evidence="22">
        <text>Mg(2+)(in) = Mg(2+)(out)</text>
        <dbReference type="Rhea" id="RHEA:29827"/>
        <dbReference type="ChEBI" id="CHEBI:18420"/>
    </reaction>
</comment>
<keyword evidence="4" id="KW-0813">Transport</keyword>
<dbReference type="Bgee" id="ENSLOCG00000009721">
    <property type="expression patterns" value="Expressed in intestine and 5 other cell types or tissues"/>
</dbReference>
<evidence type="ECO:0000259" key="29">
    <source>
        <dbReference type="PROSITE" id="PS51158"/>
    </source>
</evidence>
<evidence type="ECO:0000256" key="22">
    <source>
        <dbReference type="ARBA" id="ARBA00034269"/>
    </source>
</evidence>
<comment type="catalytic activity">
    <reaction evidence="26">
        <text>L-seryl-[protein] + ATP = O-phospho-L-seryl-[protein] + ADP + H(+)</text>
        <dbReference type="Rhea" id="RHEA:17989"/>
        <dbReference type="Rhea" id="RHEA-COMP:9863"/>
        <dbReference type="Rhea" id="RHEA-COMP:11604"/>
        <dbReference type="ChEBI" id="CHEBI:15378"/>
        <dbReference type="ChEBI" id="CHEBI:29999"/>
        <dbReference type="ChEBI" id="CHEBI:30616"/>
        <dbReference type="ChEBI" id="CHEBI:83421"/>
        <dbReference type="ChEBI" id="CHEBI:456216"/>
        <dbReference type="EC" id="2.7.11.1"/>
    </reaction>
</comment>
<evidence type="ECO:0000256" key="26">
    <source>
        <dbReference type="ARBA" id="ARBA00048679"/>
    </source>
</evidence>
<comment type="catalytic activity">
    <reaction evidence="24">
        <text>Ca(2+)(in) = Ca(2+)(out)</text>
        <dbReference type="Rhea" id="RHEA:29671"/>
        <dbReference type="ChEBI" id="CHEBI:29108"/>
    </reaction>
</comment>
<evidence type="ECO:0000256" key="19">
    <source>
        <dbReference type="ARBA" id="ARBA00023242"/>
    </source>
</evidence>
<comment type="similarity">
    <text evidence="21">In the C-terminal section; belongs to the protein kinase superfamily. Alpha-type protein kinase family. ALPK subfamily.</text>
</comment>
<keyword evidence="18 28" id="KW-0472">Membrane</keyword>
<feature type="transmembrane region" description="Helical" evidence="28">
    <location>
        <begin position="977"/>
        <end position="997"/>
    </location>
</feature>
<dbReference type="GO" id="GO:0046872">
    <property type="term" value="F:metal ion binding"/>
    <property type="evidence" value="ECO:0007669"/>
    <property type="project" value="UniProtKB-KW"/>
</dbReference>
<dbReference type="GO" id="GO:0005262">
    <property type="term" value="F:calcium channel activity"/>
    <property type="evidence" value="ECO:0007669"/>
    <property type="project" value="UniProtKB-KW"/>
</dbReference>
<evidence type="ECO:0000313" key="30">
    <source>
        <dbReference type="Ensembl" id="ENSLOCP00000011897.1"/>
    </source>
</evidence>
<keyword evidence="13" id="KW-0418">Kinase</keyword>
<evidence type="ECO:0000256" key="18">
    <source>
        <dbReference type="ARBA" id="ARBA00023136"/>
    </source>
</evidence>
<dbReference type="GeneTree" id="ENSGT00940000158164"/>
<dbReference type="EMBL" id="AHAT01002966">
    <property type="status" value="NOT_ANNOTATED_CDS"/>
    <property type="molecule type" value="Genomic_DNA"/>
</dbReference>
<comment type="catalytic activity">
    <reaction evidence="23">
        <text>Zn(2+)(in) = Zn(2+)(out)</text>
        <dbReference type="Rhea" id="RHEA:29351"/>
        <dbReference type="ChEBI" id="CHEBI:29105"/>
    </reaction>
</comment>
<evidence type="ECO:0000256" key="23">
    <source>
        <dbReference type="ARBA" id="ARBA00034634"/>
    </source>
</evidence>
<evidence type="ECO:0000256" key="16">
    <source>
        <dbReference type="ARBA" id="ARBA00022989"/>
    </source>
</evidence>
<dbReference type="EC" id="2.7.11.1" evidence="3"/>
<evidence type="ECO:0000256" key="7">
    <source>
        <dbReference type="ARBA" id="ARBA00022553"/>
    </source>
</evidence>
<dbReference type="GO" id="GO:0005886">
    <property type="term" value="C:plasma membrane"/>
    <property type="evidence" value="ECO:0007669"/>
    <property type="project" value="UniProtKB-SubCell"/>
</dbReference>
<evidence type="ECO:0000256" key="6">
    <source>
        <dbReference type="ARBA" id="ARBA00022527"/>
    </source>
</evidence>
<feature type="transmembrane region" description="Helical" evidence="28">
    <location>
        <begin position="938"/>
        <end position="957"/>
    </location>
</feature>
<evidence type="ECO:0000256" key="27">
    <source>
        <dbReference type="SAM" id="MobiDB-lite"/>
    </source>
</evidence>
<dbReference type="InterPro" id="IPR011009">
    <property type="entry name" value="Kinase-like_dom_sf"/>
</dbReference>
<dbReference type="InterPro" id="IPR005821">
    <property type="entry name" value="Ion_trans_dom"/>
</dbReference>
<dbReference type="HOGENOM" id="CLU_001390_2_0_1"/>
<dbReference type="Gene3D" id="1.20.5.1010">
    <property type="entry name" value="TRPM, tetramerisation domain"/>
    <property type="match status" value="1"/>
</dbReference>
<dbReference type="PROSITE" id="PS51158">
    <property type="entry name" value="ALPHA_KINASE"/>
    <property type="match status" value="1"/>
</dbReference>
<evidence type="ECO:0000256" key="15">
    <source>
        <dbReference type="ARBA" id="ARBA00022837"/>
    </source>
</evidence>
<keyword evidence="16 28" id="KW-1133">Transmembrane helix</keyword>
<keyword evidence="12" id="KW-0479">Metal-binding</keyword>
<evidence type="ECO:0000256" key="14">
    <source>
        <dbReference type="ARBA" id="ARBA00022833"/>
    </source>
</evidence>
<evidence type="ECO:0000256" key="11">
    <source>
        <dbReference type="ARBA" id="ARBA00022692"/>
    </source>
</evidence>
<keyword evidence="9" id="KW-0107">Calcium channel</keyword>
<dbReference type="GO" id="GO:0051262">
    <property type="term" value="P:protein tetramerization"/>
    <property type="evidence" value="ECO:0007669"/>
    <property type="project" value="InterPro"/>
</dbReference>
<evidence type="ECO:0000313" key="31">
    <source>
        <dbReference type="Proteomes" id="UP000018468"/>
    </source>
</evidence>
<evidence type="ECO:0000256" key="2">
    <source>
        <dbReference type="ARBA" id="ARBA00004651"/>
    </source>
</evidence>
<keyword evidence="20" id="KW-0407">Ion channel</keyword>
<keyword evidence="7" id="KW-0597">Phosphoprotein</keyword>
<dbReference type="InterPro" id="IPR050927">
    <property type="entry name" value="TRPM"/>
</dbReference>
<keyword evidence="10" id="KW-0808">Transferase</keyword>
<reference evidence="31" key="1">
    <citation type="submission" date="2011-12" db="EMBL/GenBank/DDBJ databases">
        <title>The Draft Genome of Lepisosteus oculatus.</title>
        <authorList>
            <consortium name="The Broad Institute Genome Assembly &amp; Analysis Group"/>
            <consortium name="Computational R&amp;D Group"/>
            <consortium name="and Sequencing Platform"/>
            <person name="Di Palma F."/>
            <person name="Alfoldi J."/>
            <person name="Johnson J."/>
            <person name="Berlin A."/>
            <person name="Gnerre S."/>
            <person name="Jaffe D."/>
            <person name="MacCallum I."/>
            <person name="Young S."/>
            <person name="Walker B.J."/>
            <person name="Lander E.S."/>
            <person name="Lindblad-Toh K."/>
        </authorList>
    </citation>
    <scope>NUCLEOTIDE SEQUENCE [LARGE SCALE GENOMIC DNA]</scope>
</reference>
<feature type="compositionally biased region" description="Basic and acidic residues" evidence="27">
    <location>
        <begin position="802"/>
        <end position="812"/>
    </location>
</feature>
<dbReference type="SUPFAM" id="SSF56112">
    <property type="entry name" value="Protein kinase-like (PK-like)"/>
    <property type="match status" value="1"/>
</dbReference>
<evidence type="ECO:0000256" key="24">
    <source>
        <dbReference type="ARBA" id="ARBA00036634"/>
    </source>
</evidence>
<feature type="transmembrane region" description="Helical" evidence="28">
    <location>
        <begin position="744"/>
        <end position="761"/>
    </location>
</feature>
<dbReference type="Pfam" id="PF02816">
    <property type="entry name" value="Alpha_kinase"/>
    <property type="match status" value="1"/>
</dbReference>
<dbReference type="SMART" id="SM00811">
    <property type="entry name" value="Alpha_kinase"/>
    <property type="match status" value="1"/>
</dbReference>
<dbReference type="PANTHER" id="PTHR13800">
    <property type="entry name" value="TRANSIENT RECEPTOR POTENTIAL CATION CHANNEL, SUBFAMILY M, MEMBER 6"/>
    <property type="match status" value="1"/>
</dbReference>
<evidence type="ECO:0000256" key="20">
    <source>
        <dbReference type="ARBA" id="ARBA00023303"/>
    </source>
</evidence>
<evidence type="ECO:0000256" key="25">
    <source>
        <dbReference type="ARBA" id="ARBA00047899"/>
    </source>
</evidence>
<dbReference type="GO" id="GO:0005524">
    <property type="term" value="F:ATP binding"/>
    <property type="evidence" value="ECO:0007669"/>
    <property type="project" value="InterPro"/>
</dbReference>
<keyword evidence="5" id="KW-1003">Cell membrane</keyword>
<feature type="transmembrane region" description="Helical" evidence="28">
    <location>
        <begin position="1050"/>
        <end position="1073"/>
    </location>
</feature>
<feature type="compositionally biased region" description="Polar residues" evidence="27">
    <location>
        <begin position="774"/>
        <end position="800"/>
    </location>
</feature>
<evidence type="ECO:0000256" key="3">
    <source>
        <dbReference type="ARBA" id="ARBA00012513"/>
    </source>
</evidence>
<keyword evidence="14" id="KW-0862">Zinc</keyword>
<dbReference type="Pfam" id="PF18139">
    <property type="entry name" value="LSDAT_euk"/>
    <property type="match status" value="1"/>
</dbReference>
<feature type="transmembrane region" description="Helical" evidence="28">
    <location>
        <begin position="841"/>
        <end position="860"/>
    </location>
</feature>
<dbReference type="Pfam" id="PF16519">
    <property type="entry name" value="TRPM_tetra"/>
    <property type="match status" value="1"/>
</dbReference>
<keyword evidence="31" id="KW-1185">Reference proteome</keyword>
<dbReference type="Pfam" id="PF00520">
    <property type="entry name" value="Ion_trans"/>
    <property type="match status" value="1"/>
</dbReference>
<evidence type="ECO:0000256" key="13">
    <source>
        <dbReference type="ARBA" id="ARBA00022777"/>
    </source>
</evidence>
<keyword evidence="19" id="KW-0539">Nucleus</keyword>
<keyword evidence="6" id="KW-0723">Serine/threonine-protein kinase</keyword>
<organism evidence="30 31">
    <name type="scientific">Lepisosteus oculatus</name>
    <name type="common">Spotted gar</name>
    <dbReference type="NCBI Taxonomy" id="7918"/>
    <lineage>
        <taxon>Eukaryota</taxon>
        <taxon>Metazoa</taxon>
        <taxon>Chordata</taxon>
        <taxon>Craniata</taxon>
        <taxon>Vertebrata</taxon>
        <taxon>Euteleostomi</taxon>
        <taxon>Actinopterygii</taxon>
        <taxon>Neopterygii</taxon>
        <taxon>Holostei</taxon>
        <taxon>Semionotiformes</taxon>
        <taxon>Lepisosteidae</taxon>
        <taxon>Lepisosteus</taxon>
    </lineage>
</organism>
<dbReference type="GO" id="GO:0004674">
    <property type="term" value="F:protein serine/threonine kinase activity"/>
    <property type="evidence" value="ECO:0007669"/>
    <property type="project" value="UniProtKB-KW"/>
</dbReference>
<evidence type="ECO:0000256" key="8">
    <source>
        <dbReference type="ARBA" id="ARBA00022568"/>
    </source>
</evidence>
<dbReference type="PANTHER" id="PTHR13800:SF15">
    <property type="entry name" value="TRANSIENT RECEPTOR POTENTIAL CATION CHANNEL SUBFAMILY M MEMBER 6"/>
    <property type="match status" value="1"/>
</dbReference>